<accession>A0A177A8V6</accession>
<protein>
    <submittedName>
        <fullName evidence="2">Uncharacterized protein</fullName>
    </submittedName>
</protein>
<dbReference type="eggNOG" id="ENOG502RKHE">
    <property type="taxonomic scope" value="Eukaryota"/>
</dbReference>
<name>A0A177A8V6_9PEZI</name>
<dbReference type="Proteomes" id="UP000077154">
    <property type="component" value="Unassembled WGS sequence"/>
</dbReference>
<dbReference type="EMBL" id="KV441396">
    <property type="protein sequence ID" value="OAF58588.1"/>
    <property type="molecule type" value="Genomic_DNA"/>
</dbReference>
<sequence>MGYEPGRRNGKKSQNKMKASYTLYLLIISVHDEQGHNYQEDTPPTSSRLTGDEVNNTLFVTPVTTRPMLREAAEANTALSKKRHQSHTDDPSKNPGTTYPGYHNCHIAAEMEQYGNRISAREAEDKWTEISEQIDREAHFLLLLHMRHDLLDIKEDVLEKVLPEYQSSQQYMGMSVLSLWKRSNITASRQDCNECNRWIWYSFCTTLDGLGDMFRTRYTAANFFEAFRFIHHYIDLEKSSNLAQYYVKELYVNACARTKLMMDWKSDPNRKAVSLHSRESFTDFLQCFPLIADYDQLDKDEFHETFKRRSNTKAPKPILKKHALIQGQEYILSRASPLLPKCRKETLVPGRSARAIE</sequence>
<dbReference type="VEuPathDB" id="FungiDB:GMDG_01566"/>
<dbReference type="AlphaFoldDB" id="A0A177A8V6"/>
<feature type="region of interest" description="Disordered" evidence="1">
    <location>
        <begin position="74"/>
        <end position="101"/>
    </location>
</feature>
<organism evidence="2">
    <name type="scientific">Pseudogymnoascus destructans</name>
    <dbReference type="NCBI Taxonomy" id="655981"/>
    <lineage>
        <taxon>Eukaryota</taxon>
        <taxon>Fungi</taxon>
        <taxon>Dikarya</taxon>
        <taxon>Ascomycota</taxon>
        <taxon>Pezizomycotina</taxon>
        <taxon>Leotiomycetes</taxon>
        <taxon>Thelebolales</taxon>
        <taxon>Thelebolaceae</taxon>
        <taxon>Pseudogymnoascus</taxon>
    </lineage>
</organism>
<gene>
    <name evidence="2" type="ORF">VC83_05118</name>
</gene>
<dbReference type="RefSeq" id="XP_024323873.1">
    <property type="nucleotide sequence ID" value="XM_024468743.1"/>
</dbReference>
<dbReference type="GeneID" id="36288185"/>
<evidence type="ECO:0000313" key="2">
    <source>
        <dbReference type="EMBL" id="OAF58588.1"/>
    </source>
</evidence>
<dbReference type="OrthoDB" id="5425043at2759"/>
<evidence type="ECO:0000256" key="1">
    <source>
        <dbReference type="SAM" id="MobiDB-lite"/>
    </source>
</evidence>
<reference evidence="2" key="1">
    <citation type="submission" date="2016-03" db="EMBL/GenBank/DDBJ databases">
        <title>Updated assembly of Pseudogymnoascus destructans, the fungus causing white-nose syndrome of bats.</title>
        <authorList>
            <person name="Palmer J.M."/>
            <person name="Drees K.P."/>
            <person name="Foster J.T."/>
            <person name="Lindner D.L."/>
        </authorList>
    </citation>
    <scope>NUCLEOTIDE SEQUENCE [LARGE SCALE GENOMIC DNA]</scope>
    <source>
        <strain evidence="2">20631-21</strain>
    </source>
</reference>
<proteinExistence type="predicted"/>